<dbReference type="SUPFAM" id="SSF53335">
    <property type="entry name" value="S-adenosyl-L-methionine-dependent methyltransferases"/>
    <property type="match status" value="1"/>
</dbReference>
<sequence length="412" mass="47847">MKIGKFASTNNLTIDTIRHYMSLDLLVPQMDGAQYNFDERCQMDLSEILYFKSIGFSLQEIQTLLIFKRIGRLTDYEKGLYYRSFFEQKMTSINESIAHLESVKHKLADAVNKIETTLEQSKSSEPFGIPLSFLSRISCYHCKSAMLLTEGAITNQKLVTGVFTCTCGMQYTIEEGILIVNSEDLITTHATEDADAIYVEDYIMHTDSEYLNNLYKNFEWAYKTIPFEHYENKVFLDLGIGHGFFLRYFYDKIHSSNQYIAVDHDIGRLKWLRNRLMSNPMHFDLLLIACDFKKIPLYDHSIDIMLDISGSSNYAFDHPEFLLAELSPLCNEACDLLASFLLFKNFSKNSKIKPFLRNNFKLTFVSEQISHLNFKEYASYVSDTVTRGGKFEDFFVEGEHIFNYAFYGKRWG</sequence>
<dbReference type="EMBL" id="JADKNH010000012">
    <property type="protein sequence ID" value="MBF4694988.1"/>
    <property type="molecule type" value="Genomic_DNA"/>
</dbReference>
<evidence type="ECO:0000259" key="2">
    <source>
        <dbReference type="SMART" id="SM00422"/>
    </source>
</evidence>
<dbReference type="InterPro" id="IPR029063">
    <property type="entry name" value="SAM-dependent_MTases_sf"/>
</dbReference>
<dbReference type="Proteomes" id="UP000614200">
    <property type="component" value="Unassembled WGS sequence"/>
</dbReference>
<dbReference type="InterPro" id="IPR009061">
    <property type="entry name" value="DNA-bd_dom_put_sf"/>
</dbReference>
<dbReference type="InterPro" id="IPR000551">
    <property type="entry name" value="MerR-type_HTH_dom"/>
</dbReference>
<dbReference type="Pfam" id="PF08241">
    <property type="entry name" value="Methyltransf_11"/>
    <property type="match status" value="1"/>
</dbReference>
<keyword evidence="1" id="KW-0238">DNA-binding</keyword>
<dbReference type="SUPFAM" id="SSF46955">
    <property type="entry name" value="Putative DNA-binding domain"/>
    <property type="match status" value="1"/>
</dbReference>
<dbReference type="PANTHER" id="PTHR30204">
    <property type="entry name" value="REDOX-CYCLING DRUG-SENSING TRANSCRIPTIONAL ACTIVATOR SOXR"/>
    <property type="match status" value="1"/>
</dbReference>
<dbReference type="RefSeq" id="WP_194703231.1">
    <property type="nucleotide sequence ID" value="NZ_JADKNH010000012.1"/>
</dbReference>
<comment type="caution">
    <text evidence="3">The sequence shown here is derived from an EMBL/GenBank/DDBJ whole genome shotgun (WGS) entry which is preliminary data.</text>
</comment>
<dbReference type="Gene3D" id="1.10.1660.10">
    <property type="match status" value="1"/>
</dbReference>
<organism evidence="3 4">
    <name type="scientific">Fusibacter ferrireducens</name>
    <dbReference type="NCBI Taxonomy" id="2785058"/>
    <lineage>
        <taxon>Bacteria</taxon>
        <taxon>Bacillati</taxon>
        <taxon>Bacillota</taxon>
        <taxon>Clostridia</taxon>
        <taxon>Eubacteriales</taxon>
        <taxon>Eubacteriales Family XII. Incertae Sedis</taxon>
        <taxon>Fusibacter</taxon>
    </lineage>
</organism>
<proteinExistence type="predicted"/>
<dbReference type="Pfam" id="PF13411">
    <property type="entry name" value="MerR_1"/>
    <property type="match status" value="1"/>
</dbReference>
<dbReference type="SMART" id="SM00422">
    <property type="entry name" value="HTH_MERR"/>
    <property type="match status" value="1"/>
</dbReference>
<name>A0ABR9ZX03_9FIRM</name>
<protein>
    <submittedName>
        <fullName evidence="3">MerR family transcriptional regulator</fullName>
    </submittedName>
</protein>
<evidence type="ECO:0000256" key="1">
    <source>
        <dbReference type="ARBA" id="ARBA00023125"/>
    </source>
</evidence>
<gene>
    <name evidence="3" type="ORF">ISU02_17960</name>
</gene>
<dbReference type="InterPro" id="IPR013216">
    <property type="entry name" value="Methyltransf_11"/>
</dbReference>
<evidence type="ECO:0000313" key="4">
    <source>
        <dbReference type="Proteomes" id="UP000614200"/>
    </source>
</evidence>
<dbReference type="InterPro" id="IPR047057">
    <property type="entry name" value="MerR_fam"/>
</dbReference>
<keyword evidence="4" id="KW-1185">Reference proteome</keyword>
<accession>A0ABR9ZX03</accession>
<reference evidence="3 4" key="1">
    <citation type="submission" date="2020-11" db="EMBL/GenBank/DDBJ databases">
        <title>Fusibacter basophilias sp. nov.</title>
        <authorList>
            <person name="Qiu D."/>
        </authorList>
    </citation>
    <scope>NUCLEOTIDE SEQUENCE [LARGE SCALE GENOMIC DNA]</scope>
    <source>
        <strain evidence="3 4">Q10-2</strain>
    </source>
</reference>
<dbReference type="Gene3D" id="3.40.50.150">
    <property type="entry name" value="Vaccinia Virus protein VP39"/>
    <property type="match status" value="1"/>
</dbReference>
<feature type="domain" description="HTH merR-type" evidence="2">
    <location>
        <begin position="1"/>
        <end position="68"/>
    </location>
</feature>
<evidence type="ECO:0000313" key="3">
    <source>
        <dbReference type="EMBL" id="MBF4694988.1"/>
    </source>
</evidence>
<dbReference type="PANTHER" id="PTHR30204:SF96">
    <property type="entry name" value="CHROMOSOME-ANCHORING PROTEIN RACA"/>
    <property type="match status" value="1"/>
</dbReference>